<dbReference type="RefSeq" id="YP_010022276.1">
    <property type="nucleotide sequence ID" value="NC_053653.1"/>
</dbReference>
<evidence type="ECO:0000256" key="10">
    <source>
        <dbReference type="ARBA" id="ARBA00023128"/>
    </source>
</evidence>
<evidence type="ECO:0000256" key="6">
    <source>
        <dbReference type="ARBA" id="ARBA00022692"/>
    </source>
</evidence>
<evidence type="ECO:0000256" key="13">
    <source>
        <dbReference type="SAM" id="Phobius"/>
    </source>
</evidence>
<dbReference type="GO" id="GO:0031966">
    <property type="term" value="C:mitochondrial membrane"/>
    <property type="evidence" value="ECO:0007669"/>
    <property type="project" value="UniProtKB-SubCell"/>
</dbReference>
<evidence type="ECO:0000256" key="5">
    <source>
        <dbReference type="ARBA" id="ARBA00022547"/>
    </source>
</evidence>
<evidence type="ECO:0000256" key="2">
    <source>
        <dbReference type="ARBA" id="ARBA00008892"/>
    </source>
</evidence>
<keyword evidence="5 12" id="KW-0138">CF(0)</keyword>
<keyword evidence="7 12" id="KW-0375">Hydrogen ion transport</keyword>
<evidence type="ECO:0000256" key="8">
    <source>
        <dbReference type="ARBA" id="ARBA00022989"/>
    </source>
</evidence>
<evidence type="ECO:0000256" key="3">
    <source>
        <dbReference type="ARBA" id="ARBA00011291"/>
    </source>
</evidence>
<dbReference type="GeneID" id="63360331"/>
<comment type="similarity">
    <text evidence="2 12">Belongs to the ATPase protein 8 family.</text>
</comment>
<evidence type="ECO:0000256" key="7">
    <source>
        <dbReference type="ARBA" id="ARBA00022781"/>
    </source>
</evidence>
<evidence type="ECO:0000256" key="11">
    <source>
        <dbReference type="ARBA" id="ARBA00023136"/>
    </source>
</evidence>
<keyword evidence="8 13" id="KW-1133">Transmembrane helix</keyword>
<name>A0A7M3UZR3_9HEMI</name>
<dbReference type="AlphaFoldDB" id="A0A7M3UZR3"/>
<keyword evidence="11 13" id="KW-0472">Membrane</keyword>
<evidence type="ECO:0000313" key="14">
    <source>
        <dbReference type="EMBL" id="QOL12466.1"/>
    </source>
</evidence>
<dbReference type="EMBL" id="MT985377">
    <property type="protein sequence ID" value="QOL12466.1"/>
    <property type="molecule type" value="Genomic_DNA"/>
</dbReference>
<evidence type="ECO:0000256" key="1">
    <source>
        <dbReference type="ARBA" id="ARBA00004304"/>
    </source>
</evidence>
<gene>
    <name evidence="14" type="primary">ATP8</name>
</gene>
<dbReference type="Pfam" id="PF00895">
    <property type="entry name" value="ATP-synt_8"/>
    <property type="match status" value="1"/>
</dbReference>
<keyword evidence="10 12" id="KW-0496">Mitochondrion</keyword>
<dbReference type="InterPro" id="IPR001421">
    <property type="entry name" value="ATP8_metazoa"/>
</dbReference>
<evidence type="ECO:0000256" key="9">
    <source>
        <dbReference type="ARBA" id="ARBA00023065"/>
    </source>
</evidence>
<comment type="subunit">
    <text evidence="3">F-type ATPases have 2 components, CF(1) - the catalytic core - and CF(0) - the membrane proton channel.</text>
</comment>
<organism evidence="14">
    <name type="scientific">Pentatoma semiannulata</name>
    <dbReference type="NCBI Taxonomy" id="286669"/>
    <lineage>
        <taxon>Eukaryota</taxon>
        <taxon>Metazoa</taxon>
        <taxon>Ecdysozoa</taxon>
        <taxon>Arthropoda</taxon>
        <taxon>Hexapoda</taxon>
        <taxon>Insecta</taxon>
        <taxon>Pterygota</taxon>
        <taxon>Neoptera</taxon>
        <taxon>Paraneoptera</taxon>
        <taxon>Hemiptera</taxon>
        <taxon>Heteroptera</taxon>
        <taxon>Panheteroptera</taxon>
        <taxon>Pentatomomorpha</taxon>
        <taxon>Pentatomoidea</taxon>
        <taxon>Pentatomidae</taxon>
        <taxon>Pentatominae</taxon>
        <taxon>Pentatoma</taxon>
    </lineage>
</organism>
<dbReference type="GO" id="GO:0015078">
    <property type="term" value="F:proton transmembrane transporter activity"/>
    <property type="evidence" value="ECO:0007669"/>
    <property type="project" value="InterPro"/>
</dbReference>
<dbReference type="GO" id="GO:0015986">
    <property type="term" value="P:proton motive force-driven ATP synthesis"/>
    <property type="evidence" value="ECO:0007669"/>
    <property type="project" value="InterPro"/>
</dbReference>
<dbReference type="CTD" id="4509"/>
<protein>
    <recommendedName>
        <fullName evidence="12">ATP synthase complex subunit 8</fullName>
    </recommendedName>
</protein>
<feature type="transmembrane region" description="Helical" evidence="13">
    <location>
        <begin position="6"/>
        <end position="30"/>
    </location>
</feature>
<keyword evidence="6 12" id="KW-0812">Transmembrane</keyword>
<reference evidence="14" key="1">
    <citation type="submission" date="2020-09" db="EMBL/GenBank/DDBJ databases">
        <title>Characterization of the complete mitochondrial genome of Pentatoma semiannulata (Hemiptera: Pentatomidae).</title>
        <authorList>
            <person name="Wang J."/>
            <person name="Ji Y."/>
            <person name="Li H."/>
            <person name="Song F."/>
            <person name="Zhang L."/>
            <person name="Wang M."/>
        </authorList>
    </citation>
    <scope>NUCLEOTIDE SEQUENCE</scope>
</reference>
<sequence>MPQMAPLWWEILFLMFLITFLAINILIYFINNKNINMNVNKNIKMNQFNWTW</sequence>
<dbReference type="GO" id="GO:0045259">
    <property type="term" value="C:proton-transporting ATP synthase complex"/>
    <property type="evidence" value="ECO:0007669"/>
    <property type="project" value="UniProtKB-KW"/>
</dbReference>
<accession>A0A7M3UZR3</accession>
<comment type="subcellular location">
    <subcellularLocation>
        <location evidence="1 12">Mitochondrion membrane</location>
        <topology evidence="1 12">Single-pass membrane protein</topology>
    </subcellularLocation>
</comment>
<evidence type="ECO:0000256" key="4">
    <source>
        <dbReference type="ARBA" id="ARBA00022448"/>
    </source>
</evidence>
<keyword evidence="9 12" id="KW-0406">Ion transport</keyword>
<evidence type="ECO:0000256" key="12">
    <source>
        <dbReference type="RuleBase" id="RU003661"/>
    </source>
</evidence>
<geneLocation type="mitochondrion" evidence="14"/>
<keyword evidence="4 12" id="KW-0813">Transport</keyword>
<proteinExistence type="inferred from homology"/>